<comment type="cofactor">
    <cofactor evidence="6">
        <name>Zn(2+)</name>
        <dbReference type="ChEBI" id="CHEBI:29105"/>
    </cofactor>
    <text evidence="6">Binds 1 zinc ion per subunit.</text>
</comment>
<evidence type="ECO:0000256" key="2">
    <source>
        <dbReference type="ARBA" id="ARBA00022723"/>
    </source>
</evidence>
<gene>
    <name evidence="9" type="ORF">RY831_12460</name>
</gene>
<dbReference type="SMART" id="SM00228">
    <property type="entry name" value="PDZ"/>
    <property type="match status" value="1"/>
</dbReference>
<dbReference type="InterPro" id="IPR001478">
    <property type="entry name" value="PDZ"/>
</dbReference>
<evidence type="ECO:0000256" key="3">
    <source>
        <dbReference type="ARBA" id="ARBA00022801"/>
    </source>
</evidence>
<dbReference type="SUPFAM" id="SSF50156">
    <property type="entry name" value="PDZ domain-like"/>
    <property type="match status" value="1"/>
</dbReference>
<dbReference type="Pfam" id="PF13180">
    <property type="entry name" value="PDZ_2"/>
    <property type="match status" value="1"/>
</dbReference>
<protein>
    <submittedName>
        <fullName evidence="9">M48 family metallopeptidase</fullName>
    </submittedName>
</protein>
<keyword evidence="7" id="KW-0732">Signal</keyword>
<dbReference type="Gene3D" id="2.30.42.10">
    <property type="match status" value="1"/>
</dbReference>
<evidence type="ECO:0000256" key="4">
    <source>
        <dbReference type="ARBA" id="ARBA00022833"/>
    </source>
</evidence>
<evidence type="ECO:0000313" key="9">
    <source>
        <dbReference type="EMBL" id="MEC4719966.1"/>
    </source>
</evidence>
<dbReference type="PROSITE" id="PS50106">
    <property type="entry name" value="PDZ"/>
    <property type="match status" value="1"/>
</dbReference>
<evidence type="ECO:0000256" key="7">
    <source>
        <dbReference type="SAM" id="SignalP"/>
    </source>
</evidence>
<keyword evidence="5 6" id="KW-0482">Metalloprotease</keyword>
<keyword evidence="2" id="KW-0479">Metal-binding</keyword>
<keyword evidence="10" id="KW-1185">Reference proteome</keyword>
<dbReference type="Pfam" id="PF01435">
    <property type="entry name" value="Peptidase_M48"/>
    <property type="match status" value="1"/>
</dbReference>
<accession>A0ABU6J8N4</accession>
<feature type="signal peptide" evidence="7">
    <location>
        <begin position="1"/>
        <end position="29"/>
    </location>
</feature>
<keyword evidence="1 6" id="KW-0645">Protease</keyword>
<evidence type="ECO:0000256" key="5">
    <source>
        <dbReference type="ARBA" id="ARBA00023049"/>
    </source>
</evidence>
<dbReference type="InterPro" id="IPR036034">
    <property type="entry name" value="PDZ_sf"/>
</dbReference>
<dbReference type="InterPro" id="IPR001915">
    <property type="entry name" value="Peptidase_M48"/>
</dbReference>
<feature type="chain" id="PRO_5047220426" evidence="7">
    <location>
        <begin position="30"/>
        <end position="405"/>
    </location>
</feature>
<name>A0ABU6J8N4_9BURK</name>
<dbReference type="PROSITE" id="PS51257">
    <property type="entry name" value="PROKAR_LIPOPROTEIN"/>
    <property type="match status" value="1"/>
</dbReference>
<evidence type="ECO:0000259" key="8">
    <source>
        <dbReference type="PROSITE" id="PS50106"/>
    </source>
</evidence>
<feature type="domain" description="PDZ" evidence="8">
    <location>
        <begin position="123"/>
        <end position="193"/>
    </location>
</feature>
<comment type="similarity">
    <text evidence="6">Belongs to the peptidase M48 family.</text>
</comment>
<organism evidence="9 10">
    <name type="scientific">Noviherbaspirillum album</name>
    <dbReference type="NCBI Taxonomy" id="3080276"/>
    <lineage>
        <taxon>Bacteria</taxon>
        <taxon>Pseudomonadati</taxon>
        <taxon>Pseudomonadota</taxon>
        <taxon>Betaproteobacteria</taxon>
        <taxon>Burkholderiales</taxon>
        <taxon>Oxalobacteraceae</taxon>
        <taxon>Noviherbaspirillum</taxon>
    </lineage>
</organism>
<reference evidence="9 10" key="1">
    <citation type="submission" date="2023-10" db="EMBL/GenBank/DDBJ databases">
        <title>Noviherbaspirillum sp. CPCC 100848 genome assembly.</title>
        <authorList>
            <person name="Li X.Y."/>
            <person name="Fang X.M."/>
        </authorList>
    </citation>
    <scope>NUCLEOTIDE SEQUENCE [LARGE SCALE GENOMIC DNA]</scope>
    <source>
        <strain evidence="9 10">CPCC 100848</strain>
    </source>
</reference>
<keyword evidence="3 6" id="KW-0378">Hydrolase</keyword>
<comment type="caution">
    <text evidence="9">The sequence shown here is derived from an EMBL/GenBank/DDBJ whole genome shotgun (WGS) entry which is preliminary data.</text>
</comment>
<proteinExistence type="inferred from homology"/>
<sequence length="405" mass="43245">MKPANQSGMQAPRLKGNLALALCLGAVLAGCATRVPLDTPVPPVRTATAPVPQPVPVPAPVPAPVQTEGAVTYPVDLGVARDDSVRPLPDAPVVSQQDIDRLRAWVADHNRLYDVAGTLMIRNVELCPNNARRILGFTAKNRFSYSSQFADTAAAALGLDERLQVIQVLPGSGAQNAGLRRGDILLDFNGLPVPSGAQAEREASVLIISETRGKQQVKLGVEREGQPVALDVPLTEACAFGIELGDSEEIGSYADGYRVMVTRGMLGFVRSETELAYVMAGEFARNLLAAGDRSAAAALIDQYRFLKTGSPANAAPAQIRPYAAAADIQADRLALYMLARSGYDIRAYAPFWERVAQSAAATPVAELPVNSYAVLHPGFRERLQAIPRIVGAIEQKRARNEPLLP</sequence>
<keyword evidence="4 6" id="KW-0862">Zinc</keyword>
<evidence type="ECO:0000256" key="6">
    <source>
        <dbReference type="RuleBase" id="RU003983"/>
    </source>
</evidence>
<evidence type="ECO:0000313" key="10">
    <source>
        <dbReference type="Proteomes" id="UP001352263"/>
    </source>
</evidence>
<dbReference type="RefSeq" id="WP_326506681.1">
    <property type="nucleotide sequence ID" value="NZ_JAWIIV010000009.1"/>
</dbReference>
<dbReference type="EMBL" id="JAWIIV010000009">
    <property type="protein sequence ID" value="MEC4719966.1"/>
    <property type="molecule type" value="Genomic_DNA"/>
</dbReference>
<evidence type="ECO:0000256" key="1">
    <source>
        <dbReference type="ARBA" id="ARBA00022670"/>
    </source>
</evidence>
<dbReference type="Proteomes" id="UP001352263">
    <property type="component" value="Unassembled WGS sequence"/>
</dbReference>